<dbReference type="AlphaFoldDB" id="A8NRP2"/>
<dbReference type="OrthoDB" id="2879636at2759"/>
<feature type="region of interest" description="Disordered" evidence="1">
    <location>
        <begin position="1"/>
        <end position="20"/>
    </location>
</feature>
<dbReference type="GeneID" id="6012356"/>
<keyword evidence="3" id="KW-1185">Reference proteome</keyword>
<evidence type="ECO:0008006" key="4">
    <source>
        <dbReference type="Google" id="ProtNLM"/>
    </source>
</evidence>
<comment type="caution">
    <text evidence="2">The sequence shown here is derived from an EMBL/GenBank/DDBJ whole genome shotgun (WGS) entry which is preliminary data.</text>
</comment>
<dbReference type="KEGG" id="cci:CC1G_02909"/>
<reference evidence="2 3" key="1">
    <citation type="journal article" date="2010" name="Proc. Natl. Acad. Sci. U.S.A.">
        <title>Insights into evolution of multicellular fungi from the assembled chromosomes of the mushroom Coprinopsis cinerea (Coprinus cinereus).</title>
        <authorList>
            <person name="Stajich J.E."/>
            <person name="Wilke S.K."/>
            <person name="Ahren D."/>
            <person name="Au C.H."/>
            <person name="Birren B.W."/>
            <person name="Borodovsky M."/>
            <person name="Burns C."/>
            <person name="Canback B."/>
            <person name="Casselton L.A."/>
            <person name="Cheng C.K."/>
            <person name="Deng J."/>
            <person name="Dietrich F.S."/>
            <person name="Fargo D.C."/>
            <person name="Farman M.L."/>
            <person name="Gathman A.C."/>
            <person name="Goldberg J."/>
            <person name="Guigo R."/>
            <person name="Hoegger P.J."/>
            <person name="Hooker J.B."/>
            <person name="Huggins A."/>
            <person name="James T.Y."/>
            <person name="Kamada T."/>
            <person name="Kilaru S."/>
            <person name="Kodira C."/>
            <person name="Kues U."/>
            <person name="Kupfer D."/>
            <person name="Kwan H.S."/>
            <person name="Lomsadze A."/>
            <person name="Li W."/>
            <person name="Lilly W.W."/>
            <person name="Ma L.J."/>
            <person name="Mackey A.J."/>
            <person name="Manning G."/>
            <person name="Martin F."/>
            <person name="Muraguchi H."/>
            <person name="Natvig D.O."/>
            <person name="Palmerini H."/>
            <person name="Ramesh M.A."/>
            <person name="Rehmeyer C.J."/>
            <person name="Roe B.A."/>
            <person name="Shenoy N."/>
            <person name="Stanke M."/>
            <person name="Ter-Hovhannisyan V."/>
            <person name="Tunlid A."/>
            <person name="Velagapudi R."/>
            <person name="Vision T.J."/>
            <person name="Zeng Q."/>
            <person name="Zolan M.E."/>
            <person name="Pukkila P.J."/>
        </authorList>
    </citation>
    <scope>NUCLEOTIDE SEQUENCE [LARGE SCALE GENOMIC DNA]</scope>
    <source>
        <strain evidence="3">Okayama-7 / 130 / ATCC MYA-4618 / FGSC 9003</strain>
    </source>
</reference>
<gene>
    <name evidence="2" type="ORF">CC1G_02909</name>
</gene>
<evidence type="ECO:0000313" key="3">
    <source>
        <dbReference type="Proteomes" id="UP000001861"/>
    </source>
</evidence>
<evidence type="ECO:0000313" key="2">
    <source>
        <dbReference type="EMBL" id="EAU85886.2"/>
    </source>
</evidence>
<sequence>MFEVAGPTVDGTLSDTPQAVPMYDNPSDLSSLIKALYDGVTSDPTDPTDFFQLAGVLRLSTKYFANRIRSQVIQLLLKTWTSTLEGHDEMVKKALAAPVVNNLTYPYVHPLHVLNLAHETNTQILKPSAYYFLSVYQLQELLEGKHPKLAVKHPSRPASTLSPADIRDYTLMYQYRITSVLDFIRGFCHRYTSNPKCGEVEVCGRQFAHLVGRLHRSWQPKTGALYFIRQVIGEARSTASICSLCRSDFVSKAEQLRLELWDHLPSVIGLPSWSELQERDLAV</sequence>
<dbReference type="HOGENOM" id="CLU_033082_1_2_1"/>
<dbReference type="OMA" id="PCRRAFR"/>
<dbReference type="VEuPathDB" id="FungiDB:CC1G_02909"/>
<evidence type="ECO:0000256" key="1">
    <source>
        <dbReference type="SAM" id="MobiDB-lite"/>
    </source>
</evidence>
<dbReference type="STRING" id="240176.A8NRP2"/>
<accession>A8NRP2</accession>
<organism evidence="2 3">
    <name type="scientific">Coprinopsis cinerea (strain Okayama-7 / 130 / ATCC MYA-4618 / FGSC 9003)</name>
    <name type="common">Inky cap fungus</name>
    <name type="synonym">Hormographiella aspergillata</name>
    <dbReference type="NCBI Taxonomy" id="240176"/>
    <lineage>
        <taxon>Eukaryota</taxon>
        <taxon>Fungi</taxon>
        <taxon>Dikarya</taxon>
        <taxon>Basidiomycota</taxon>
        <taxon>Agaricomycotina</taxon>
        <taxon>Agaricomycetes</taxon>
        <taxon>Agaricomycetidae</taxon>
        <taxon>Agaricales</taxon>
        <taxon>Agaricineae</taxon>
        <taxon>Psathyrellaceae</taxon>
        <taxon>Coprinopsis</taxon>
    </lineage>
</organism>
<dbReference type="InParanoid" id="A8NRP2"/>
<dbReference type="EMBL" id="AACS02000008">
    <property type="protein sequence ID" value="EAU85886.2"/>
    <property type="molecule type" value="Genomic_DNA"/>
</dbReference>
<dbReference type="Proteomes" id="UP000001861">
    <property type="component" value="Unassembled WGS sequence"/>
</dbReference>
<dbReference type="RefSeq" id="XP_001835821.2">
    <property type="nucleotide sequence ID" value="XM_001835769.2"/>
</dbReference>
<proteinExistence type="predicted"/>
<name>A8NRP2_COPC7</name>
<dbReference type="eggNOG" id="ENOG502SIYE">
    <property type="taxonomic scope" value="Eukaryota"/>
</dbReference>
<protein>
    <recommendedName>
        <fullName evidence="4">BTB domain-containing protein</fullName>
    </recommendedName>
</protein>